<evidence type="ECO:0008006" key="5">
    <source>
        <dbReference type="Google" id="ProtNLM"/>
    </source>
</evidence>
<feature type="region of interest" description="Disordered" evidence="1">
    <location>
        <begin position="259"/>
        <end position="284"/>
    </location>
</feature>
<feature type="compositionally biased region" description="Polar residues" evidence="1">
    <location>
        <begin position="259"/>
        <end position="278"/>
    </location>
</feature>
<proteinExistence type="predicted"/>
<dbReference type="AlphaFoldDB" id="A0A0F0LPZ1"/>
<dbReference type="STRING" id="582680.RS86_01122"/>
<name>A0A0F0LPZ1_9MICO</name>
<protein>
    <recommendedName>
        <fullName evidence="5">Lipoprotein</fullName>
    </recommendedName>
</protein>
<dbReference type="EMBL" id="JYIX01000029">
    <property type="protein sequence ID" value="KJL34335.1"/>
    <property type="molecule type" value="Genomic_DNA"/>
</dbReference>
<gene>
    <name evidence="3" type="ORF">RS86_01122</name>
</gene>
<evidence type="ECO:0000256" key="2">
    <source>
        <dbReference type="SAM" id="SignalP"/>
    </source>
</evidence>
<dbReference type="PATRIC" id="fig|582680.6.peg.1157"/>
<feature type="region of interest" description="Disordered" evidence="1">
    <location>
        <begin position="27"/>
        <end position="48"/>
    </location>
</feature>
<sequence>MTRGHIVRTGAVVIVASLLLTACSAHPEEETMRTSSTPSPTAAADPNPQEPVAELLAEADLVVVGKVDSVDVAIDADQPRPRQAQTATVTVDQVLKGETATTITVTKPAGTWYFLTDATEKSYDAKWAGVFTLRKNGTGYELFGNTGVQDDAGALPAFQRVLAGRPERVPAATEAQVKDWAAQADTIVFATARGASDHVTLRTPRTDFSTSATLTPIEVLKGTMAAPMQVVQGPQPETVGGTWAFPVTESGEDGIYFIDTSSGTPTVLNTTRPSQINENRIPRG</sequence>
<keyword evidence="2" id="KW-0732">Signal</keyword>
<evidence type="ECO:0000256" key="1">
    <source>
        <dbReference type="SAM" id="MobiDB-lite"/>
    </source>
</evidence>
<organism evidence="3 4">
    <name type="scientific">Microbacterium azadirachtae</name>
    <dbReference type="NCBI Taxonomy" id="582680"/>
    <lineage>
        <taxon>Bacteria</taxon>
        <taxon>Bacillati</taxon>
        <taxon>Actinomycetota</taxon>
        <taxon>Actinomycetes</taxon>
        <taxon>Micrococcales</taxon>
        <taxon>Microbacteriaceae</taxon>
        <taxon>Microbacterium</taxon>
    </lineage>
</organism>
<feature type="chain" id="PRO_5002445571" description="Lipoprotein" evidence="2">
    <location>
        <begin position="28"/>
        <end position="284"/>
    </location>
</feature>
<accession>A0A0F0LPZ1</accession>
<comment type="caution">
    <text evidence="3">The sequence shown here is derived from an EMBL/GenBank/DDBJ whole genome shotgun (WGS) entry which is preliminary data.</text>
</comment>
<feature type="signal peptide" evidence="2">
    <location>
        <begin position="1"/>
        <end position="27"/>
    </location>
</feature>
<evidence type="ECO:0000313" key="4">
    <source>
        <dbReference type="Proteomes" id="UP000033740"/>
    </source>
</evidence>
<reference evidence="3 4" key="1">
    <citation type="submission" date="2015-02" db="EMBL/GenBank/DDBJ databases">
        <title>Draft genome sequences of ten Microbacterium spp. with emphasis on heavy metal contaminated environments.</title>
        <authorList>
            <person name="Corretto E."/>
        </authorList>
    </citation>
    <scope>NUCLEOTIDE SEQUENCE [LARGE SCALE GENOMIC DNA]</scope>
    <source>
        <strain evidence="3 4">ARN176</strain>
    </source>
</reference>
<keyword evidence="4" id="KW-1185">Reference proteome</keyword>
<dbReference type="Proteomes" id="UP000033740">
    <property type="component" value="Unassembled WGS sequence"/>
</dbReference>
<evidence type="ECO:0000313" key="3">
    <source>
        <dbReference type="EMBL" id="KJL34335.1"/>
    </source>
</evidence>
<dbReference type="PROSITE" id="PS51257">
    <property type="entry name" value="PROKAR_LIPOPROTEIN"/>
    <property type="match status" value="1"/>
</dbReference>